<dbReference type="RefSeq" id="WP_057319503.1">
    <property type="nucleotide sequence ID" value="NZ_CYXP01000006.1"/>
</dbReference>
<organism evidence="2 3">
    <name type="scientific">Parabacteroides distasonis</name>
    <dbReference type="NCBI Taxonomy" id="823"/>
    <lineage>
        <taxon>Bacteria</taxon>
        <taxon>Pseudomonadati</taxon>
        <taxon>Bacteroidota</taxon>
        <taxon>Bacteroidia</taxon>
        <taxon>Bacteroidales</taxon>
        <taxon>Tannerellaceae</taxon>
        <taxon>Parabacteroides</taxon>
    </lineage>
</organism>
<accession>A0A173V4I7</accession>
<reference evidence="2 3" key="1">
    <citation type="submission" date="2015-09" db="EMBL/GenBank/DDBJ databases">
        <authorList>
            <consortium name="Pathogen Informatics"/>
        </authorList>
    </citation>
    <scope>NUCLEOTIDE SEQUENCE [LARGE SCALE GENOMIC DNA]</scope>
    <source>
        <strain evidence="2 3">2789STDY5608872</strain>
    </source>
</reference>
<dbReference type="AlphaFoldDB" id="A0A173V4I7"/>
<sequence>MQKTKIYGVIACVVAFLALMMLPKCAEDVKNEEIVINQVLFTGELEYWTTPGFKFQKGGRTSNYYKTNQIWFNEIEKEKKNNGNIILRPTGDNPALPITYNDKGKGYVLGSVRIELPTDQKFLYRIQTHYGSMDRLINDLIKPTLGKVILACGPLMTSLESVSEKRTDLIAYATDQLNYGVYKTMVKEEETTDQLTNEIKIIRIASLITDSVSPNGYKRQEESPFAYYGLKVSQLSISDMEYEQATIDQINKQREADMS</sequence>
<name>A0A173V4I7_PARDI</name>
<evidence type="ECO:0000256" key="1">
    <source>
        <dbReference type="SAM" id="SignalP"/>
    </source>
</evidence>
<protein>
    <submittedName>
        <fullName evidence="2">Uncharacterized protein</fullName>
    </submittedName>
</protein>
<dbReference type="Proteomes" id="UP000095591">
    <property type="component" value="Unassembled WGS sequence"/>
</dbReference>
<dbReference type="EMBL" id="CYXP01000006">
    <property type="protein sequence ID" value="CUN22181.1"/>
    <property type="molecule type" value="Genomic_DNA"/>
</dbReference>
<feature type="chain" id="PRO_5008013531" evidence="1">
    <location>
        <begin position="27"/>
        <end position="259"/>
    </location>
</feature>
<proteinExistence type="predicted"/>
<evidence type="ECO:0000313" key="2">
    <source>
        <dbReference type="EMBL" id="CUN22181.1"/>
    </source>
</evidence>
<gene>
    <name evidence="2" type="ORF">ERS852429_02619</name>
</gene>
<keyword evidence="1" id="KW-0732">Signal</keyword>
<evidence type="ECO:0000313" key="3">
    <source>
        <dbReference type="Proteomes" id="UP000095591"/>
    </source>
</evidence>
<feature type="signal peptide" evidence="1">
    <location>
        <begin position="1"/>
        <end position="26"/>
    </location>
</feature>